<organism evidence="1 2">
    <name type="scientific">Clonostachys rosea f. rosea IK726</name>
    <dbReference type="NCBI Taxonomy" id="1349383"/>
    <lineage>
        <taxon>Eukaryota</taxon>
        <taxon>Fungi</taxon>
        <taxon>Dikarya</taxon>
        <taxon>Ascomycota</taxon>
        <taxon>Pezizomycotina</taxon>
        <taxon>Sordariomycetes</taxon>
        <taxon>Hypocreomycetidae</taxon>
        <taxon>Hypocreales</taxon>
        <taxon>Bionectriaceae</taxon>
        <taxon>Clonostachys</taxon>
    </lineage>
</organism>
<keyword evidence="2" id="KW-1185">Reference proteome</keyword>
<reference evidence="1" key="2">
    <citation type="submission" date="2021-10" db="EMBL/GenBank/DDBJ databases">
        <authorList>
            <person name="Piombo E."/>
        </authorList>
    </citation>
    <scope>NUCLEOTIDE SEQUENCE</scope>
</reference>
<evidence type="ECO:0000313" key="1">
    <source>
        <dbReference type="EMBL" id="CAG9942220.1"/>
    </source>
</evidence>
<proteinExistence type="predicted"/>
<comment type="caution">
    <text evidence="1">The sequence shown here is derived from an EMBL/GenBank/DDBJ whole genome shotgun (WGS) entry which is preliminary data.</text>
</comment>
<name>A0ACA9TMP9_BIOOC</name>
<reference evidence="1" key="1">
    <citation type="submission" date="2020-04" db="EMBL/GenBank/DDBJ databases">
        <authorList>
            <person name="Broberg M."/>
        </authorList>
    </citation>
    <scope>NUCLEOTIDE SEQUENCE</scope>
</reference>
<dbReference type="Proteomes" id="UP000836387">
    <property type="component" value="Unassembled WGS sequence"/>
</dbReference>
<dbReference type="EMBL" id="CADEHS020000006">
    <property type="protein sequence ID" value="CAG9942220.1"/>
    <property type="molecule type" value="Genomic_DNA"/>
</dbReference>
<evidence type="ECO:0000313" key="2">
    <source>
        <dbReference type="Proteomes" id="UP000836387"/>
    </source>
</evidence>
<protein>
    <submittedName>
        <fullName evidence="1">Uncharacterized protein</fullName>
    </submittedName>
</protein>
<sequence>MTLFIQILIAVSNCQAWGQRLYSDGFGNVYSVGGYLKVNDFEAIIPKKLFYAASEWGESVSPIAPQSKSELELLRERGEEIVKGLPPIIVEYGQGYLTV</sequence>
<gene>
    <name evidence="1" type="ORF">CRV2_00009151</name>
</gene>
<accession>A0ACA9TMP9</accession>